<gene>
    <name evidence="1" type="ORF">OGZ51_11415</name>
</gene>
<name>A0A9X4NLK7_9LACT</name>
<dbReference type="Proteomes" id="UP001152614">
    <property type="component" value="Unassembled WGS sequence"/>
</dbReference>
<reference evidence="1" key="2">
    <citation type="journal article" date="2023" name="Food Microbiol.">
        <title>Evaluation of the fermentation potential of lactic acid bacteria isolated from herbs, fruits and vegetables as starter cultures in nut-based milk alternatives.</title>
        <authorList>
            <person name="Huang W."/>
            <person name="Dong A."/>
            <person name="Pham H.T."/>
            <person name="Zhou C."/>
            <person name="Huo Z."/>
            <person name="Watjen A.P."/>
            <person name="Prakash S."/>
            <person name="Bang-Berthelsen C.H."/>
            <person name="Turner M.S."/>
        </authorList>
    </citation>
    <scope>NUCLEOTIDE SEQUENCE</scope>
    <source>
        <strain evidence="1">3</strain>
    </source>
</reference>
<organism evidence="1 2">
    <name type="scientific">Lactococcus lactis</name>
    <dbReference type="NCBI Taxonomy" id="1358"/>
    <lineage>
        <taxon>Bacteria</taxon>
        <taxon>Bacillati</taxon>
        <taxon>Bacillota</taxon>
        <taxon>Bacilli</taxon>
        <taxon>Lactobacillales</taxon>
        <taxon>Streptococcaceae</taxon>
        <taxon>Lactococcus</taxon>
    </lineage>
</organism>
<evidence type="ECO:0000313" key="2">
    <source>
        <dbReference type="Proteomes" id="UP001152614"/>
    </source>
</evidence>
<comment type="caution">
    <text evidence="1">The sequence shown here is derived from an EMBL/GenBank/DDBJ whole genome shotgun (WGS) entry which is preliminary data.</text>
</comment>
<reference evidence="1" key="1">
    <citation type="submission" date="2022-10" db="EMBL/GenBank/DDBJ databases">
        <authorList>
            <person name="Turner M.S."/>
            <person name="Huang W."/>
        </authorList>
    </citation>
    <scope>NUCLEOTIDE SEQUENCE</scope>
    <source>
        <strain evidence="1">3</strain>
    </source>
</reference>
<accession>A0A9X4NLK7</accession>
<dbReference type="EMBL" id="JAOWLY010000013">
    <property type="protein sequence ID" value="MDG4984753.1"/>
    <property type="molecule type" value="Genomic_DNA"/>
</dbReference>
<proteinExistence type="predicted"/>
<protein>
    <submittedName>
        <fullName evidence="1">Uncharacterized protein</fullName>
    </submittedName>
</protein>
<dbReference type="RefSeq" id="WP_278229251.1">
    <property type="nucleotide sequence ID" value="NZ_JAOWLY010000013.1"/>
</dbReference>
<dbReference type="AlphaFoldDB" id="A0A9X4NLK7"/>
<sequence length="81" mass="8909">MTKLDLIQSLPSQADYSIVKGQNPFVLESCVSPILSSFGTLLKSNSILKSNAPQSGIMEIKESNLLISSLLSLFPIMFDYR</sequence>
<evidence type="ECO:0000313" key="1">
    <source>
        <dbReference type="EMBL" id="MDG4984753.1"/>
    </source>
</evidence>